<dbReference type="PROSITE" id="PS00870">
    <property type="entry name" value="CLPAB_1"/>
    <property type="match status" value="1"/>
</dbReference>
<dbReference type="InterPro" id="IPR028299">
    <property type="entry name" value="ClpA/B_CS2"/>
</dbReference>
<accession>A0A6U3EGI7</accession>
<dbReference type="EMBL" id="HBFC01004984">
    <property type="protein sequence ID" value="CAD8700057.1"/>
    <property type="molecule type" value="Transcribed_RNA"/>
</dbReference>
<dbReference type="PANTHER" id="PTHR11638">
    <property type="entry name" value="ATP-DEPENDENT CLP PROTEASE"/>
    <property type="match status" value="1"/>
</dbReference>
<dbReference type="PROSITE" id="PS50151">
    <property type="entry name" value="UVR"/>
    <property type="match status" value="1"/>
</dbReference>
<dbReference type="Pfam" id="PF17871">
    <property type="entry name" value="AAA_lid_9"/>
    <property type="match status" value="1"/>
</dbReference>
<dbReference type="FunFam" id="3.40.50.300:FF:000010">
    <property type="entry name" value="Chaperone clpB 1, putative"/>
    <property type="match status" value="1"/>
</dbReference>
<feature type="domain" description="UVR" evidence="8">
    <location>
        <begin position="531"/>
        <end position="566"/>
    </location>
</feature>
<evidence type="ECO:0000256" key="5">
    <source>
        <dbReference type="PROSITE-ProRule" id="PRU01251"/>
    </source>
</evidence>
<protein>
    <recommendedName>
        <fullName evidence="12">Clp R domain-containing protein</fullName>
    </recommendedName>
</protein>
<evidence type="ECO:0000256" key="3">
    <source>
        <dbReference type="ARBA" id="ARBA00022840"/>
    </source>
</evidence>
<dbReference type="CDD" id="cd19499">
    <property type="entry name" value="RecA-like_ClpB_Hsp104-like"/>
    <property type="match status" value="1"/>
</dbReference>
<proteinExistence type="inferred from homology"/>
<organism evidence="11">
    <name type="scientific">Mantoniella antarctica</name>
    <dbReference type="NCBI Taxonomy" id="81844"/>
    <lineage>
        <taxon>Eukaryota</taxon>
        <taxon>Viridiplantae</taxon>
        <taxon>Chlorophyta</taxon>
        <taxon>Mamiellophyceae</taxon>
        <taxon>Mamiellales</taxon>
        <taxon>Mamiellaceae</taxon>
        <taxon>Mantoniella</taxon>
    </lineage>
</organism>
<dbReference type="PROSITE" id="PS51903">
    <property type="entry name" value="CLP_R"/>
    <property type="match status" value="1"/>
</dbReference>
<dbReference type="Gene3D" id="1.10.1780.10">
    <property type="entry name" value="Clp, N-terminal domain"/>
    <property type="match status" value="1"/>
</dbReference>
<evidence type="ECO:0000313" key="10">
    <source>
        <dbReference type="EMBL" id="CAD8700055.1"/>
    </source>
</evidence>
<name>A0A6U3EGI7_9CHLO</name>
<dbReference type="InterPro" id="IPR001943">
    <property type="entry name" value="UVR_dom"/>
</dbReference>
<dbReference type="SMART" id="SM01086">
    <property type="entry name" value="ClpB_D2-small"/>
    <property type="match status" value="1"/>
</dbReference>
<dbReference type="GO" id="GO:0016887">
    <property type="term" value="F:ATP hydrolysis activity"/>
    <property type="evidence" value="ECO:0007669"/>
    <property type="project" value="InterPro"/>
</dbReference>
<evidence type="ECO:0000256" key="2">
    <source>
        <dbReference type="ARBA" id="ARBA00022741"/>
    </source>
</evidence>
<dbReference type="Pfam" id="PF10431">
    <property type="entry name" value="ClpB_D2-small"/>
    <property type="match status" value="1"/>
</dbReference>
<dbReference type="FunFam" id="3.40.50.300:FF:000025">
    <property type="entry name" value="ATP-dependent Clp protease subunit"/>
    <property type="match status" value="1"/>
</dbReference>
<dbReference type="InterPro" id="IPR003959">
    <property type="entry name" value="ATPase_AAA_core"/>
</dbReference>
<dbReference type="PANTHER" id="PTHR11638:SF185">
    <property type="entry name" value="ATP-DEPENDENT CLP PROTEASE ATP-BINDING SUBUNIT"/>
    <property type="match status" value="1"/>
</dbReference>
<dbReference type="Pfam" id="PF02861">
    <property type="entry name" value="Clp_N"/>
    <property type="match status" value="1"/>
</dbReference>
<feature type="region of interest" description="Disordered" evidence="7">
    <location>
        <begin position="18"/>
        <end position="56"/>
    </location>
</feature>
<feature type="region of interest" description="Disordered" evidence="7">
    <location>
        <begin position="215"/>
        <end position="256"/>
    </location>
</feature>
<evidence type="ECO:0000256" key="1">
    <source>
        <dbReference type="ARBA" id="ARBA00022737"/>
    </source>
</evidence>
<keyword evidence="2 6" id="KW-0547">Nucleotide-binding</keyword>
<dbReference type="InterPro" id="IPR018368">
    <property type="entry name" value="ClpA/B_CS1"/>
</dbReference>
<keyword evidence="1 5" id="KW-0677">Repeat</keyword>
<dbReference type="InterPro" id="IPR001270">
    <property type="entry name" value="ClpA/B"/>
</dbReference>
<dbReference type="InterPro" id="IPR041546">
    <property type="entry name" value="ClpA/ClpB_AAA_lid"/>
</dbReference>
<dbReference type="PRINTS" id="PR00300">
    <property type="entry name" value="CLPPROTEASEA"/>
</dbReference>
<dbReference type="SMART" id="SM00382">
    <property type="entry name" value="AAA"/>
    <property type="match status" value="2"/>
</dbReference>
<dbReference type="GO" id="GO:0005524">
    <property type="term" value="F:ATP binding"/>
    <property type="evidence" value="ECO:0007669"/>
    <property type="project" value="UniProtKB-KW"/>
</dbReference>
<evidence type="ECO:0000259" key="8">
    <source>
        <dbReference type="PROSITE" id="PS50151"/>
    </source>
</evidence>
<dbReference type="InterPro" id="IPR036628">
    <property type="entry name" value="Clp_N_dom_sf"/>
</dbReference>
<keyword evidence="4 6" id="KW-0143">Chaperone</keyword>
<feature type="compositionally biased region" description="Polar residues" evidence="7">
    <location>
        <begin position="36"/>
        <end position="46"/>
    </location>
</feature>
<dbReference type="PROSITE" id="PS00871">
    <property type="entry name" value="CLPAB_2"/>
    <property type="match status" value="1"/>
</dbReference>
<evidence type="ECO:0008006" key="12">
    <source>
        <dbReference type="Google" id="ProtNLM"/>
    </source>
</evidence>
<comment type="similarity">
    <text evidence="6">Belongs to the ClpA/ClpB family.</text>
</comment>
<dbReference type="InterPro" id="IPR003593">
    <property type="entry name" value="AAA+_ATPase"/>
</dbReference>
<gene>
    <name evidence="10" type="ORF">MANT1106_LOCUS2737</name>
    <name evidence="11" type="ORF">MANT1106_LOCUS2739</name>
</gene>
<keyword evidence="3 6" id="KW-0067">ATP-binding</keyword>
<dbReference type="Pfam" id="PF07724">
    <property type="entry name" value="AAA_2"/>
    <property type="match status" value="1"/>
</dbReference>
<dbReference type="Gene3D" id="3.40.50.300">
    <property type="entry name" value="P-loop containing nucleotide triphosphate hydrolases"/>
    <property type="match status" value="2"/>
</dbReference>
<reference evidence="11" key="1">
    <citation type="submission" date="2021-01" db="EMBL/GenBank/DDBJ databases">
        <authorList>
            <person name="Corre E."/>
            <person name="Pelletier E."/>
            <person name="Niang G."/>
            <person name="Scheremetjew M."/>
            <person name="Finn R."/>
            <person name="Kale V."/>
            <person name="Holt S."/>
            <person name="Cochrane G."/>
            <person name="Meng A."/>
            <person name="Brown T."/>
            <person name="Cohen L."/>
        </authorList>
    </citation>
    <scope>NUCLEOTIDE SEQUENCE</scope>
    <source>
        <strain evidence="11">SL-175</strain>
    </source>
</reference>
<dbReference type="CDD" id="cd00009">
    <property type="entry name" value="AAA"/>
    <property type="match status" value="1"/>
</dbReference>
<dbReference type="Gene3D" id="1.10.8.60">
    <property type="match status" value="2"/>
</dbReference>
<evidence type="ECO:0000313" key="11">
    <source>
        <dbReference type="EMBL" id="CAD8700057.1"/>
    </source>
</evidence>
<feature type="domain" description="Clp R" evidence="9">
    <location>
        <begin position="72"/>
        <end position="219"/>
    </location>
</feature>
<evidence type="ECO:0000256" key="4">
    <source>
        <dbReference type="ARBA" id="ARBA00023186"/>
    </source>
</evidence>
<dbReference type="InterPro" id="IPR004176">
    <property type="entry name" value="Clp_R_N"/>
</dbReference>
<evidence type="ECO:0000256" key="7">
    <source>
        <dbReference type="SAM" id="MobiDB-lite"/>
    </source>
</evidence>
<dbReference type="EMBL" id="HBFC01004982">
    <property type="protein sequence ID" value="CAD8700055.1"/>
    <property type="molecule type" value="Transcribed_RNA"/>
</dbReference>
<dbReference type="GO" id="GO:0005737">
    <property type="term" value="C:cytoplasm"/>
    <property type="evidence" value="ECO:0007669"/>
    <property type="project" value="TreeGrafter"/>
</dbReference>
<feature type="region of interest" description="Disordered" evidence="7">
    <location>
        <begin position="1006"/>
        <end position="1026"/>
    </location>
</feature>
<evidence type="ECO:0000259" key="9">
    <source>
        <dbReference type="PROSITE" id="PS51903"/>
    </source>
</evidence>
<dbReference type="AlphaFoldDB" id="A0A6U3EGI7"/>
<evidence type="ECO:0000256" key="6">
    <source>
        <dbReference type="RuleBase" id="RU004432"/>
    </source>
</evidence>
<feature type="compositionally biased region" description="Low complexity" evidence="7">
    <location>
        <begin position="233"/>
        <end position="249"/>
    </location>
</feature>
<dbReference type="SUPFAM" id="SSF81923">
    <property type="entry name" value="Double Clp-N motif"/>
    <property type="match status" value="1"/>
</dbReference>
<dbReference type="InterPro" id="IPR050130">
    <property type="entry name" value="ClpA_ClpB"/>
</dbReference>
<dbReference type="InterPro" id="IPR019489">
    <property type="entry name" value="Clp_ATPase_C"/>
</dbReference>
<feature type="compositionally biased region" description="Basic and acidic residues" evidence="7">
    <location>
        <begin position="215"/>
        <end position="225"/>
    </location>
</feature>
<dbReference type="GO" id="GO:0034605">
    <property type="term" value="P:cellular response to heat"/>
    <property type="evidence" value="ECO:0007669"/>
    <property type="project" value="TreeGrafter"/>
</dbReference>
<sequence>MSLAALAGARPVAGAPKTARGMRFMTSGPHGRSLVSGPSSHFTSGASGAAGLRSTRRASKSRGGALVITAVFEKFTERAIKAVMLAQQEAKTLAATEVGTTHLMLGLIAEEAKGGGYLGSGMTIERARVKALEMASSDDGMEARRSSTSEVPFSKHAKKVFEEALRESEEQGMKYIAPEHILIAAANLADDDALRNFFARMSTDRAVIASEAARRLRSEREKEGNRPPAFLARRPSPQSKSSSTGTSRSTGGGKSPLADFCLDLTEKARQNGIDPVIGRDDEVERVIQILARRSKNNPVLLGEPGVGKTAIAEGLALRIASGNVPEFLRNKRVLSLDVGLLMAGAKERGELESRVTGLVAEIKDKLDVVLMIDEVHMLIGAGATGGRGGGGGGGMDISNLLKPPLARGELQCIGATTVDEHRKYIQKDAALERRFQPVLVEEPTEEAAVEILFGLRGRYEQHHQCAITDDALIAAVHISHRYIADRFLPDKAIDLIDEAGSAARIKAYMKQKAARGEEIDSATSMEAMEMWRALKQVTEAKDAAVRGLFFEEASLLRDREREVKQSLAAVGVRVDEMVAAGGLPGSAIVDVADIEAIAAAWSGIPVQRMTVDEAAVLANMDDDLAQCVVGQREAVSAVARSLRRTRCGLKDPDRPIASMLFAGPTGVGKTELAKRLAESYFCSAENMVRLDMSEYMERHSVSKLVGAPPGYVGFGQGGTLTEAVRRTPHTIVLFDEIEKAHPDVFNILLQIMEDGRLTDSQGRVVSFKNTLIILTSNVGSKMIAKGGRTLGFDIDADEDDDREEADGAGGAAYKRMRDKVLEELKNYFRPEMLNRLDEIVCFRQLEKASVARIARIMLRDTAERMRAKGFEMALTQAAMTKLLATGFDQEYGARPLRRAITSIVDDNLSEAMLQDAINPGDTAVVDFDEAAEEFGVVSGTSSGSAGQPEGVATEVSEVSSSGNTYLGVSVVAVRGDLSAAGFDVAWSSVEEEGAGARVRNDVAPGVSRMNNSVSRGPVPVNDDVAA</sequence>
<dbReference type="Pfam" id="PF00004">
    <property type="entry name" value="AAA"/>
    <property type="match status" value="1"/>
</dbReference>
<dbReference type="SUPFAM" id="SSF52540">
    <property type="entry name" value="P-loop containing nucleoside triphosphate hydrolases"/>
    <property type="match status" value="2"/>
</dbReference>
<dbReference type="InterPro" id="IPR027417">
    <property type="entry name" value="P-loop_NTPase"/>
</dbReference>
<dbReference type="Gene3D" id="4.10.860.10">
    <property type="entry name" value="UVR domain"/>
    <property type="match status" value="1"/>
</dbReference>